<dbReference type="Proteomes" id="UP001580407">
    <property type="component" value="Unassembled WGS sequence"/>
</dbReference>
<keyword evidence="1" id="KW-0802">TPR repeat</keyword>
<reference evidence="3 4" key="1">
    <citation type="submission" date="2024-09" db="EMBL/GenBank/DDBJ databases">
        <authorList>
            <person name="Ruan L."/>
        </authorList>
    </citation>
    <scope>NUCLEOTIDE SEQUENCE [LARGE SCALE GENOMIC DNA]</scope>
    <source>
        <strain evidence="3 4">D33</strain>
    </source>
</reference>
<keyword evidence="3" id="KW-0808">Transferase</keyword>
<gene>
    <name evidence="3" type="ORF">ACE3NQ_30545</name>
</gene>
<dbReference type="InterPro" id="IPR029044">
    <property type="entry name" value="Nucleotide-diphossugar_trans"/>
</dbReference>
<evidence type="ECO:0000313" key="4">
    <source>
        <dbReference type="Proteomes" id="UP001580407"/>
    </source>
</evidence>
<dbReference type="Gene3D" id="3.90.550.10">
    <property type="entry name" value="Spore Coat Polysaccharide Biosynthesis Protein SpsA, Chain A"/>
    <property type="match status" value="1"/>
</dbReference>
<dbReference type="InterPro" id="IPR019734">
    <property type="entry name" value="TPR_rpt"/>
</dbReference>
<dbReference type="EC" id="2.4.-.-" evidence="3"/>
<comment type="caution">
    <text evidence="3">The sequence shown here is derived from an EMBL/GenBank/DDBJ whole genome shotgun (WGS) entry which is preliminary data.</text>
</comment>
<keyword evidence="4" id="KW-1185">Reference proteome</keyword>
<feature type="domain" description="Glycosyltransferase 2-like" evidence="2">
    <location>
        <begin position="7"/>
        <end position="106"/>
    </location>
</feature>
<dbReference type="GO" id="GO:0016757">
    <property type="term" value="F:glycosyltransferase activity"/>
    <property type="evidence" value="ECO:0007669"/>
    <property type="project" value="UniProtKB-KW"/>
</dbReference>
<dbReference type="CDD" id="cd02511">
    <property type="entry name" value="Beta4Glucosyltransferase"/>
    <property type="match status" value="1"/>
</dbReference>
<dbReference type="PROSITE" id="PS50005">
    <property type="entry name" value="TPR"/>
    <property type="match status" value="1"/>
</dbReference>
<dbReference type="Gene3D" id="1.25.40.10">
    <property type="entry name" value="Tetratricopeptide repeat domain"/>
    <property type="match status" value="1"/>
</dbReference>
<keyword evidence="3" id="KW-0328">Glycosyltransferase</keyword>
<dbReference type="RefSeq" id="WP_375528905.1">
    <property type="nucleotide sequence ID" value="NZ_JBHILM010000069.1"/>
</dbReference>
<evidence type="ECO:0000313" key="3">
    <source>
        <dbReference type="EMBL" id="MFB5685253.1"/>
    </source>
</evidence>
<name>A0ABV5BHV4_9BACL</name>
<accession>A0ABV5BHV4</accession>
<protein>
    <submittedName>
        <fullName evidence="3">Glycosyltransferase</fullName>
        <ecNumber evidence="3">2.4.-.-</ecNumber>
    </submittedName>
</protein>
<dbReference type="PANTHER" id="PTHR43630:SF2">
    <property type="entry name" value="GLYCOSYLTRANSFERASE"/>
    <property type="match status" value="1"/>
</dbReference>
<organism evidence="3 4">
    <name type="scientific">Paenibacillus terreus</name>
    <dbReference type="NCBI Taxonomy" id="1387834"/>
    <lineage>
        <taxon>Bacteria</taxon>
        <taxon>Bacillati</taxon>
        <taxon>Bacillota</taxon>
        <taxon>Bacilli</taxon>
        <taxon>Bacillales</taxon>
        <taxon>Paenibacillaceae</taxon>
        <taxon>Paenibacillus</taxon>
    </lineage>
</organism>
<dbReference type="EMBL" id="JBHILM010000069">
    <property type="protein sequence ID" value="MFB5685253.1"/>
    <property type="molecule type" value="Genomic_DNA"/>
</dbReference>
<proteinExistence type="predicted"/>
<dbReference type="InterPro" id="IPR011990">
    <property type="entry name" value="TPR-like_helical_dom_sf"/>
</dbReference>
<dbReference type="SUPFAM" id="SSF53448">
    <property type="entry name" value="Nucleotide-diphospho-sugar transferases"/>
    <property type="match status" value="1"/>
</dbReference>
<sequence>MEQPSISLCMIVRNEEKYLPKCLSSVQGTVDEIIIVDTGSTDDTVAIAKSFGAKVIRMPWQGSFADARNRSFDEATGDWILWLDADEELDAEEAGKLKELLAHNDAREHGIEGILLVVTNLFKGGLEYNSLLRIVRNRPQYRFEGRVHEQIVPSMLKFTPDLKIGQVNIHVYHHGYLVENVVDKDKGRRNTTLLRQAMSEQPDAGHYLYFLGVELYRSRDLEGALDQFNEFLSKEDDFGTPLLSSAHKYRLGILADMGRYDDLVRHSVDSIAQFPGFPDLYHLQSIGYKGLGEIDKAISSLQQALRVGPAEQGYPSIAGFGTYLTCRDLGLLFESAGRSEDADLCFTLAALKVDNARMTMSS</sequence>
<dbReference type="Pfam" id="PF00535">
    <property type="entry name" value="Glycos_transf_2"/>
    <property type="match status" value="1"/>
</dbReference>
<evidence type="ECO:0000256" key="1">
    <source>
        <dbReference type="PROSITE-ProRule" id="PRU00339"/>
    </source>
</evidence>
<dbReference type="InterPro" id="IPR001173">
    <property type="entry name" value="Glyco_trans_2-like"/>
</dbReference>
<dbReference type="SUPFAM" id="SSF48452">
    <property type="entry name" value="TPR-like"/>
    <property type="match status" value="1"/>
</dbReference>
<evidence type="ECO:0000259" key="2">
    <source>
        <dbReference type="Pfam" id="PF00535"/>
    </source>
</evidence>
<feature type="repeat" description="TPR" evidence="1">
    <location>
        <begin position="278"/>
        <end position="311"/>
    </location>
</feature>
<dbReference type="PANTHER" id="PTHR43630">
    <property type="entry name" value="POLY-BETA-1,6-N-ACETYL-D-GLUCOSAMINE SYNTHASE"/>
    <property type="match status" value="1"/>
</dbReference>